<dbReference type="EMBL" id="VSRR010072592">
    <property type="protein sequence ID" value="MPC86818.1"/>
    <property type="molecule type" value="Genomic_DNA"/>
</dbReference>
<evidence type="ECO:0000313" key="2">
    <source>
        <dbReference type="Proteomes" id="UP000324222"/>
    </source>
</evidence>
<comment type="caution">
    <text evidence="1">The sequence shown here is derived from an EMBL/GenBank/DDBJ whole genome shotgun (WGS) entry which is preliminary data.</text>
</comment>
<name>A0A5B7J1Q2_PORTR</name>
<accession>A0A5B7J1Q2</accession>
<organism evidence="1 2">
    <name type="scientific">Portunus trituberculatus</name>
    <name type="common">Swimming crab</name>
    <name type="synonym">Neptunus trituberculatus</name>
    <dbReference type="NCBI Taxonomy" id="210409"/>
    <lineage>
        <taxon>Eukaryota</taxon>
        <taxon>Metazoa</taxon>
        <taxon>Ecdysozoa</taxon>
        <taxon>Arthropoda</taxon>
        <taxon>Crustacea</taxon>
        <taxon>Multicrustacea</taxon>
        <taxon>Malacostraca</taxon>
        <taxon>Eumalacostraca</taxon>
        <taxon>Eucarida</taxon>
        <taxon>Decapoda</taxon>
        <taxon>Pleocyemata</taxon>
        <taxon>Brachyura</taxon>
        <taxon>Eubrachyura</taxon>
        <taxon>Portunoidea</taxon>
        <taxon>Portunidae</taxon>
        <taxon>Portuninae</taxon>
        <taxon>Portunus</taxon>
    </lineage>
</organism>
<gene>
    <name evidence="1" type="ORF">E2C01_081654</name>
</gene>
<dbReference type="Proteomes" id="UP000324222">
    <property type="component" value="Unassembled WGS sequence"/>
</dbReference>
<evidence type="ECO:0000313" key="1">
    <source>
        <dbReference type="EMBL" id="MPC86818.1"/>
    </source>
</evidence>
<keyword evidence="2" id="KW-1185">Reference proteome</keyword>
<protein>
    <submittedName>
        <fullName evidence="1">Uncharacterized protein</fullName>
    </submittedName>
</protein>
<reference evidence="1 2" key="1">
    <citation type="submission" date="2019-05" db="EMBL/GenBank/DDBJ databases">
        <title>Another draft genome of Portunus trituberculatus and its Hox gene families provides insights of decapod evolution.</title>
        <authorList>
            <person name="Jeong J.-H."/>
            <person name="Song I."/>
            <person name="Kim S."/>
            <person name="Choi T."/>
            <person name="Kim D."/>
            <person name="Ryu S."/>
            <person name="Kim W."/>
        </authorList>
    </citation>
    <scope>NUCLEOTIDE SEQUENCE [LARGE SCALE GENOMIC DNA]</scope>
    <source>
        <tissue evidence="1">Muscle</tissue>
    </source>
</reference>
<dbReference type="AlphaFoldDB" id="A0A5B7J1Q2"/>
<proteinExistence type="predicted"/>
<sequence length="94" mass="9977">MSFGGATVQPNQPFRRSPLITPEGVATVGSEALDKVGIGQRSHAPCFTVSPGSLSNSYQATPSHAKPRQVKPGQSKTLTYITCLAWAIDAICYK</sequence>